<dbReference type="InterPro" id="IPR036866">
    <property type="entry name" value="RibonucZ/Hydroxyglut_hydro"/>
</dbReference>
<evidence type="ECO:0000259" key="2">
    <source>
        <dbReference type="SMART" id="SM00849"/>
    </source>
</evidence>
<reference evidence="3" key="1">
    <citation type="submission" date="2009-12" db="EMBL/GenBank/DDBJ databases">
        <authorList>
            <person name="Kielak A."/>
            <person name="van Veen J.A."/>
            <person name="Kowalchuk G.A."/>
        </authorList>
    </citation>
    <scope>NUCLEOTIDE SEQUENCE</scope>
</reference>
<evidence type="ECO:0000256" key="1">
    <source>
        <dbReference type="SAM" id="SignalP"/>
    </source>
</evidence>
<proteinExistence type="predicted"/>
<dbReference type="Pfam" id="PF00753">
    <property type="entry name" value="Lactamase_B"/>
    <property type="match status" value="1"/>
</dbReference>
<dbReference type="InterPro" id="IPR001279">
    <property type="entry name" value="Metallo-B-lactamas"/>
</dbReference>
<dbReference type="PANTHER" id="PTHR42951">
    <property type="entry name" value="METALLO-BETA-LACTAMASE DOMAIN-CONTAINING"/>
    <property type="match status" value="1"/>
</dbReference>
<evidence type="ECO:0000313" key="3">
    <source>
        <dbReference type="EMBL" id="ADC36112.1"/>
    </source>
</evidence>
<reference evidence="3" key="2">
    <citation type="journal article" date="2010" name="Appl. Environ. Microbiol.">
        <title>Comparative analysis of acidobacterial genomic fragments from terrestrial and aquatic metagenomic libraries, with emphasis on acidobacteria subdivision 6.</title>
        <authorList>
            <person name="Kielak A.M."/>
            <person name="van Veen J.A."/>
            <person name="Kowalchuk G.A."/>
        </authorList>
    </citation>
    <scope>NUCLEOTIDE SEQUENCE</scope>
</reference>
<protein>
    <submittedName>
        <fullName evidence="3">Beta-lactamase domain-containing protein</fullName>
    </submittedName>
</protein>
<dbReference type="InterPro" id="IPR050855">
    <property type="entry name" value="NDM-1-like"/>
</dbReference>
<dbReference type="CDD" id="cd16282">
    <property type="entry name" value="metallo-hydrolase-like_MBL-fold"/>
    <property type="match status" value="1"/>
</dbReference>
<accession>E3T718</accession>
<dbReference type="SMART" id="SM00849">
    <property type="entry name" value="Lactamase_B"/>
    <property type="match status" value="1"/>
</dbReference>
<dbReference type="Gene3D" id="3.60.15.10">
    <property type="entry name" value="Ribonuclease Z/Hydroxyacylglutathione hydrolase-like"/>
    <property type="match status" value="1"/>
</dbReference>
<organism evidence="3">
    <name type="scientific">uncultured bacterium 126</name>
    <dbReference type="NCBI Taxonomy" id="698379"/>
    <lineage>
        <taxon>Bacteria</taxon>
        <taxon>environmental samples</taxon>
    </lineage>
</organism>
<feature type="domain" description="Metallo-beta-lactamase" evidence="2">
    <location>
        <begin position="61"/>
        <end position="248"/>
    </location>
</feature>
<feature type="signal peptide" evidence="1">
    <location>
        <begin position="1"/>
        <end position="29"/>
    </location>
</feature>
<dbReference type="EMBL" id="GU260712">
    <property type="protein sequence ID" value="ADC36112.1"/>
    <property type="molecule type" value="Genomic_DNA"/>
</dbReference>
<dbReference type="AlphaFoldDB" id="E3T718"/>
<sequence length="316" mass="33479">MEALMLSSARRVPAIATVACALFVSHLTAQGPAPDPLVKVEGLTKVGDHTYVIPDGNVSLVPNVGIVVGTRATLVIDPGLGRRNGEVILREARRLSPNNELFIASTHFHPEHTTGYVAFPASAKYVNSTTQETEFEQSGAGMIKAFSGRSAVTGELLADAVRRPADVTFDREYALDLGGVRVRFFLVGPTHTRGDTGLFVEGDRVLFAGDVVMNESFLAAGPGSSVKAWLAAFDTFGALEPRTLVPAHGAVGPGTVVAANRAWVQALRDRALALKSQGQSLDETAAAVQKEFQAQHPAWPRANGLAALARSAYEGR</sequence>
<name>E3T718_9BACT</name>
<feature type="chain" id="PRO_5003180406" evidence="1">
    <location>
        <begin position="30"/>
        <end position="316"/>
    </location>
</feature>
<dbReference type="PANTHER" id="PTHR42951:SF4">
    <property type="entry name" value="ACYL-COENZYME A THIOESTERASE MBLAC2"/>
    <property type="match status" value="1"/>
</dbReference>
<dbReference type="SUPFAM" id="SSF56281">
    <property type="entry name" value="Metallo-hydrolase/oxidoreductase"/>
    <property type="match status" value="1"/>
</dbReference>
<keyword evidence="1" id="KW-0732">Signal</keyword>